<dbReference type="InterPro" id="IPR011009">
    <property type="entry name" value="Kinase-like_dom_sf"/>
</dbReference>
<dbReference type="Pfam" id="PF00069">
    <property type="entry name" value="Pkinase"/>
    <property type="match status" value="1"/>
</dbReference>
<dbReference type="AlphaFoldDB" id="A0A1Y2ATS3"/>
<comment type="caution">
    <text evidence="7">The sequence shown here is derived from an EMBL/GenBank/DDBJ whole genome shotgun (WGS) entry which is preliminary data.</text>
</comment>
<sequence>LKLTDFGFARVLPSNNLTKSVCGTPLYMAPEVFSLQEYSTKPDLWSLGIILYELATSRTPYIGKNHFELFNKI</sequence>
<evidence type="ECO:0000259" key="6">
    <source>
        <dbReference type="PROSITE" id="PS50011"/>
    </source>
</evidence>
<dbReference type="Proteomes" id="UP000193920">
    <property type="component" value="Unassembled WGS sequence"/>
</dbReference>
<evidence type="ECO:0000256" key="1">
    <source>
        <dbReference type="ARBA" id="ARBA00012513"/>
    </source>
</evidence>
<dbReference type="GO" id="GO:0016020">
    <property type="term" value="C:membrane"/>
    <property type="evidence" value="ECO:0007669"/>
    <property type="project" value="TreeGrafter"/>
</dbReference>
<protein>
    <recommendedName>
        <fullName evidence="1">non-specific serine/threonine protein kinase</fullName>
        <ecNumber evidence="1">2.7.11.1</ecNumber>
    </recommendedName>
</protein>
<keyword evidence="2" id="KW-0808">Transferase</keyword>
<dbReference type="GO" id="GO:0005829">
    <property type="term" value="C:cytosol"/>
    <property type="evidence" value="ECO:0007669"/>
    <property type="project" value="TreeGrafter"/>
</dbReference>
<dbReference type="GO" id="GO:0000045">
    <property type="term" value="P:autophagosome assembly"/>
    <property type="evidence" value="ECO:0007669"/>
    <property type="project" value="TreeGrafter"/>
</dbReference>
<feature type="domain" description="Protein kinase" evidence="6">
    <location>
        <begin position="1"/>
        <end position="73"/>
    </location>
</feature>
<dbReference type="EMBL" id="MCOG01000209">
    <property type="protein sequence ID" value="ORY25690.1"/>
    <property type="molecule type" value="Genomic_DNA"/>
</dbReference>
<name>A0A1Y2ATS3_9FUNG</name>
<dbReference type="PANTHER" id="PTHR24348">
    <property type="entry name" value="SERINE/THREONINE-PROTEIN KINASE UNC-51-RELATED"/>
    <property type="match status" value="1"/>
</dbReference>
<dbReference type="STRING" id="1754190.A0A1Y2ATS3"/>
<evidence type="ECO:0000313" key="8">
    <source>
        <dbReference type="Proteomes" id="UP000193920"/>
    </source>
</evidence>
<keyword evidence="3" id="KW-0547">Nucleotide-binding</keyword>
<dbReference type="OrthoDB" id="63267at2759"/>
<dbReference type="EC" id="2.7.11.1" evidence="1"/>
<dbReference type="GO" id="GO:0005524">
    <property type="term" value="F:ATP binding"/>
    <property type="evidence" value="ECO:0007669"/>
    <property type="project" value="UniProtKB-KW"/>
</dbReference>
<dbReference type="GO" id="GO:0000407">
    <property type="term" value="C:phagophore assembly site"/>
    <property type="evidence" value="ECO:0007669"/>
    <property type="project" value="TreeGrafter"/>
</dbReference>
<gene>
    <name evidence="7" type="ORF">LY90DRAFT_360516</name>
</gene>
<proteinExistence type="predicted"/>
<evidence type="ECO:0000256" key="3">
    <source>
        <dbReference type="ARBA" id="ARBA00022741"/>
    </source>
</evidence>
<dbReference type="GO" id="GO:0004674">
    <property type="term" value="F:protein serine/threonine kinase activity"/>
    <property type="evidence" value="ECO:0007669"/>
    <property type="project" value="UniProtKB-EC"/>
</dbReference>
<evidence type="ECO:0000256" key="4">
    <source>
        <dbReference type="ARBA" id="ARBA00022777"/>
    </source>
</evidence>
<feature type="non-terminal residue" evidence="7">
    <location>
        <position position="1"/>
    </location>
</feature>
<dbReference type="GO" id="GO:0010506">
    <property type="term" value="P:regulation of autophagy"/>
    <property type="evidence" value="ECO:0007669"/>
    <property type="project" value="InterPro"/>
</dbReference>
<evidence type="ECO:0000256" key="5">
    <source>
        <dbReference type="ARBA" id="ARBA00022840"/>
    </source>
</evidence>
<dbReference type="Gene3D" id="1.10.510.10">
    <property type="entry name" value="Transferase(Phosphotransferase) domain 1"/>
    <property type="match status" value="1"/>
</dbReference>
<evidence type="ECO:0000256" key="2">
    <source>
        <dbReference type="ARBA" id="ARBA00022679"/>
    </source>
</evidence>
<feature type="non-terminal residue" evidence="7">
    <location>
        <position position="73"/>
    </location>
</feature>
<keyword evidence="5" id="KW-0067">ATP-binding</keyword>
<keyword evidence="8" id="KW-1185">Reference proteome</keyword>
<accession>A0A1Y2ATS3</accession>
<evidence type="ECO:0000313" key="7">
    <source>
        <dbReference type="EMBL" id="ORY25690.1"/>
    </source>
</evidence>
<dbReference type="PANTHER" id="PTHR24348:SF22">
    <property type="entry name" value="NON-SPECIFIC SERINE_THREONINE PROTEIN KINASE"/>
    <property type="match status" value="1"/>
</dbReference>
<dbReference type="SUPFAM" id="SSF56112">
    <property type="entry name" value="Protein kinase-like (PK-like)"/>
    <property type="match status" value="1"/>
</dbReference>
<dbReference type="GO" id="GO:0005776">
    <property type="term" value="C:autophagosome"/>
    <property type="evidence" value="ECO:0007669"/>
    <property type="project" value="TreeGrafter"/>
</dbReference>
<reference evidence="7 8" key="1">
    <citation type="submission" date="2016-08" db="EMBL/GenBank/DDBJ databases">
        <title>A Parts List for Fungal Cellulosomes Revealed by Comparative Genomics.</title>
        <authorList>
            <consortium name="DOE Joint Genome Institute"/>
            <person name="Haitjema C.H."/>
            <person name="Gilmore S.P."/>
            <person name="Henske J.K."/>
            <person name="Solomon K.V."/>
            <person name="De Groot R."/>
            <person name="Kuo A."/>
            <person name="Mondo S.J."/>
            <person name="Salamov A.A."/>
            <person name="Labutti K."/>
            <person name="Zhao Z."/>
            <person name="Chiniquy J."/>
            <person name="Barry K."/>
            <person name="Brewer H.M."/>
            <person name="Purvine S.O."/>
            <person name="Wright A.T."/>
            <person name="Boxma B."/>
            <person name="Van Alen T."/>
            <person name="Hackstein J.H."/>
            <person name="Baker S.E."/>
            <person name="Grigoriev I.V."/>
            <person name="O'Malley M.A."/>
        </authorList>
    </citation>
    <scope>NUCLEOTIDE SEQUENCE [LARGE SCALE GENOMIC DNA]</scope>
    <source>
        <strain evidence="7 8">G1</strain>
    </source>
</reference>
<dbReference type="InterPro" id="IPR000719">
    <property type="entry name" value="Prot_kinase_dom"/>
</dbReference>
<dbReference type="PROSITE" id="PS50011">
    <property type="entry name" value="PROTEIN_KINASE_DOM"/>
    <property type="match status" value="1"/>
</dbReference>
<keyword evidence="4 7" id="KW-0418">Kinase</keyword>
<organism evidence="7 8">
    <name type="scientific">Neocallimastix californiae</name>
    <dbReference type="NCBI Taxonomy" id="1754190"/>
    <lineage>
        <taxon>Eukaryota</taxon>
        <taxon>Fungi</taxon>
        <taxon>Fungi incertae sedis</taxon>
        <taxon>Chytridiomycota</taxon>
        <taxon>Chytridiomycota incertae sedis</taxon>
        <taxon>Neocallimastigomycetes</taxon>
        <taxon>Neocallimastigales</taxon>
        <taxon>Neocallimastigaceae</taxon>
        <taxon>Neocallimastix</taxon>
    </lineage>
</organism>
<dbReference type="InterPro" id="IPR045269">
    <property type="entry name" value="Atg1-like"/>
</dbReference>